<reference evidence="1" key="1">
    <citation type="journal article" date="2021" name="PeerJ">
        <title>Extensive microbial diversity within the chicken gut microbiome revealed by metagenomics and culture.</title>
        <authorList>
            <person name="Gilroy R."/>
            <person name="Ravi A."/>
            <person name="Getino M."/>
            <person name="Pursley I."/>
            <person name="Horton D.L."/>
            <person name="Alikhan N.F."/>
            <person name="Baker D."/>
            <person name="Gharbi K."/>
            <person name="Hall N."/>
            <person name="Watson M."/>
            <person name="Adriaenssens E.M."/>
            <person name="Foster-Nyarko E."/>
            <person name="Jarju S."/>
            <person name="Secka A."/>
            <person name="Antonio M."/>
            <person name="Oren A."/>
            <person name="Chaudhuri R.R."/>
            <person name="La Ragione R."/>
            <person name="Hildebrand F."/>
            <person name="Pallen M.J."/>
        </authorList>
    </citation>
    <scope>NUCLEOTIDE SEQUENCE</scope>
    <source>
        <strain evidence="1">CHK171-7178</strain>
    </source>
</reference>
<reference evidence="1" key="2">
    <citation type="submission" date="2021-09" db="EMBL/GenBank/DDBJ databases">
        <authorList>
            <person name="Gilroy R."/>
        </authorList>
    </citation>
    <scope>NUCLEOTIDE SEQUENCE</scope>
    <source>
        <strain evidence="1">CHK171-7178</strain>
    </source>
</reference>
<organism evidence="1 2">
    <name type="scientific">Sporosarcina psychrophila</name>
    <name type="common">Bacillus psychrophilus</name>
    <dbReference type="NCBI Taxonomy" id="1476"/>
    <lineage>
        <taxon>Bacteria</taxon>
        <taxon>Bacillati</taxon>
        <taxon>Bacillota</taxon>
        <taxon>Bacilli</taxon>
        <taxon>Bacillales</taxon>
        <taxon>Caryophanaceae</taxon>
        <taxon>Sporosarcina</taxon>
    </lineage>
</organism>
<sequence length="66" mass="7565">MPYKAVVNTLLGYAKTIRALPGEKIEVDEYTDDKSEAFVFRNALYAKDVERSQAYFDGKIELEDQT</sequence>
<comment type="caution">
    <text evidence="1">The sequence shown here is derived from an EMBL/GenBank/DDBJ whole genome shotgun (WGS) entry which is preliminary data.</text>
</comment>
<name>A0A921KEI0_SPOPS</name>
<evidence type="ECO:0000313" key="2">
    <source>
        <dbReference type="Proteomes" id="UP000698173"/>
    </source>
</evidence>
<proteinExistence type="predicted"/>
<evidence type="ECO:0000313" key="1">
    <source>
        <dbReference type="EMBL" id="HJF33283.1"/>
    </source>
</evidence>
<protein>
    <submittedName>
        <fullName evidence="1">Uncharacterized protein</fullName>
    </submittedName>
</protein>
<dbReference type="EMBL" id="DYWT01000251">
    <property type="protein sequence ID" value="HJF33283.1"/>
    <property type="molecule type" value="Genomic_DNA"/>
</dbReference>
<dbReference type="AlphaFoldDB" id="A0A921KEI0"/>
<dbReference type="Proteomes" id="UP000698173">
    <property type="component" value="Unassembled WGS sequence"/>
</dbReference>
<gene>
    <name evidence="1" type="ORF">K8V56_16090</name>
</gene>
<accession>A0A921KEI0</accession>